<dbReference type="AlphaFoldDB" id="A0A368LNM8"/>
<feature type="transmembrane region" description="Helical" evidence="6">
    <location>
        <begin position="21"/>
        <end position="44"/>
    </location>
</feature>
<feature type="transmembrane region" description="Helical" evidence="6">
    <location>
        <begin position="240"/>
        <end position="266"/>
    </location>
</feature>
<evidence type="ECO:0000256" key="3">
    <source>
        <dbReference type="ARBA" id="ARBA00022692"/>
    </source>
</evidence>
<dbReference type="PANTHER" id="PTHR30619:SF1">
    <property type="entry name" value="RECOMBINATION PROTEIN 2"/>
    <property type="match status" value="1"/>
</dbReference>
<feature type="transmembrane region" description="Helical" evidence="6">
    <location>
        <begin position="50"/>
        <end position="68"/>
    </location>
</feature>
<evidence type="ECO:0000256" key="1">
    <source>
        <dbReference type="ARBA" id="ARBA00004651"/>
    </source>
</evidence>
<dbReference type="InterPro" id="IPR036866">
    <property type="entry name" value="RibonucZ/Hydroxyglut_hydro"/>
</dbReference>
<dbReference type="EMBL" id="QPGL01000001">
    <property type="protein sequence ID" value="RCS73457.1"/>
    <property type="molecule type" value="Genomic_DNA"/>
</dbReference>
<evidence type="ECO:0000259" key="7">
    <source>
        <dbReference type="SMART" id="SM00849"/>
    </source>
</evidence>
<evidence type="ECO:0000256" key="6">
    <source>
        <dbReference type="SAM" id="Phobius"/>
    </source>
</evidence>
<protein>
    <submittedName>
        <fullName evidence="8">DNA internalization-related competence protein ComEC/Rec2</fullName>
    </submittedName>
</protein>
<keyword evidence="5 6" id="KW-0472">Membrane</keyword>
<comment type="caution">
    <text evidence="8">The sequence shown here is derived from an EMBL/GenBank/DDBJ whole genome shotgun (WGS) entry which is preliminary data.</text>
</comment>
<dbReference type="Gene3D" id="3.60.15.10">
    <property type="entry name" value="Ribonuclease Z/Hydroxyacylglutathione hydrolase-like"/>
    <property type="match status" value="1"/>
</dbReference>
<name>A0A368LNM8_9VIBR</name>
<feature type="transmembrane region" description="Helical" evidence="6">
    <location>
        <begin position="466"/>
        <end position="486"/>
    </location>
</feature>
<evidence type="ECO:0000256" key="2">
    <source>
        <dbReference type="ARBA" id="ARBA00022475"/>
    </source>
</evidence>
<dbReference type="SMART" id="SM00849">
    <property type="entry name" value="Lactamase_B"/>
    <property type="match status" value="1"/>
</dbReference>
<dbReference type="NCBIfam" id="TIGR00360">
    <property type="entry name" value="ComEC_N-term"/>
    <property type="match status" value="1"/>
</dbReference>
<feature type="transmembrane region" description="Helical" evidence="6">
    <location>
        <begin position="320"/>
        <end position="338"/>
    </location>
</feature>
<dbReference type="InterPro" id="IPR004477">
    <property type="entry name" value="ComEC_N"/>
</dbReference>
<feature type="transmembrane region" description="Helical" evidence="6">
    <location>
        <begin position="278"/>
        <end position="300"/>
    </location>
</feature>
<dbReference type="InterPro" id="IPR004797">
    <property type="entry name" value="Competence_ComEC/Rec2"/>
</dbReference>
<evidence type="ECO:0000313" key="9">
    <source>
        <dbReference type="Proteomes" id="UP000252479"/>
    </source>
</evidence>
<proteinExistence type="predicted"/>
<dbReference type="Pfam" id="PF00753">
    <property type="entry name" value="Lactamase_B"/>
    <property type="match status" value="1"/>
</dbReference>
<evidence type="ECO:0000256" key="5">
    <source>
        <dbReference type="ARBA" id="ARBA00023136"/>
    </source>
</evidence>
<dbReference type="GO" id="GO:0005886">
    <property type="term" value="C:plasma membrane"/>
    <property type="evidence" value="ECO:0007669"/>
    <property type="project" value="UniProtKB-SubCell"/>
</dbReference>
<keyword evidence="2" id="KW-1003">Cell membrane</keyword>
<organism evidence="8 9">
    <name type="scientific">Vibrio casei</name>
    <dbReference type="NCBI Taxonomy" id="673372"/>
    <lineage>
        <taxon>Bacteria</taxon>
        <taxon>Pseudomonadati</taxon>
        <taxon>Pseudomonadota</taxon>
        <taxon>Gammaproteobacteria</taxon>
        <taxon>Vibrionales</taxon>
        <taxon>Vibrionaceae</taxon>
        <taxon>Vibrio</taxon>
    </lineage>
</organism>
<evidence type="ECO:0000313" key="8">
    <source>
        <dbReference type="EMBL" id="RCS73457.1"/>
    </source>
</evidence>
<dbReference type="RefSeq" id="WP_086959251.1">
    <property type="nucleotide sequence ID" value="NZ_FUKS01000009.1"/>
</dbReference>
<dbReference type="NCBIfam" id="TIGR00361">
    <property type="entry name" value="ComEC_Rec2"/>
    <property type="match status" value="1"/>
</dbReference>
<dbReference type="SUPFAM" id="SSF56281">
    <property type="entry name" value="Metallo-hydrolase/oxidoreductase"/>
    <property type="match status" value="1"/>
</dbReference>
<feature type="transmembrane region" description="Helical" evidence="6">
    <location>
        <begin position="492"/>
        <end position="511"/>
    </location>
</feature>
<feature type="transmembrane region" description="Helical" evidence="6">
    <location>
        <begin position="377"/>
        <end position="404"/>
    </location>
</feature>
<dbReference type="GO" id="GO:0030420">
    <property type="term" value="P:establishment of competence for transformation"/>
    <property type="evidence" value="ECO:0007669"/>
    <property type="project" value="InterPro"/>
</dbReference>
<feature type="transmembrane region" description="Helical" evidence="6">
    <location>
        <begin position="410"/>
        <end position="437"/>
    </location>
</feature>
<accession>A0A368LNM8</accession>
<dbReference type="InterPro" id="IPR001279">
    <property type="entry name" value="Metallo-B-lactamas"/>
</dbReference>
<keyword evidence="9" id="KW-1185">Reference proteome</keyword>
<dbReference type="CDD" id="cd07731">
    <property type="entry name" value="ComA-like_MBL-fold"/>
    <property type="match status" value="1"/>
</dbReference>
<dbReference type="PANTHER" id="PTHR30619">
    <property type="entry name" value="DNA INTERNALIZATION/COMPETENCE PROTEIN COMEC/REC2"/>
    <property type="match status" value="1"/>
</dbReference>
<gene>
    <name evidence="8" type="ORF">CIK83_07390</name>
</gene>
<dbReference type="Proteomes" id="UP000252479">
    <property type="component" value="Unassembled WGS sequence"/>
</dbReference>
<keyword evidence="4 6" id="KW-1133">Transmembrane helix</keyword>
<comment type="subcellular location">
    <subcellularLocation>
        <location evidence="1">Cell membrane</location>
        <topology evidence="1">Multi-pass membrane protein</topology>
    </subcellularLocation>
</comment>
<feature type="transmembrane region" description="Helical" evidence="6">
    <location>
        <begin position="344"/>
        <end position="365"/>
    </location>
</feature>
<sequence>MARINRNLNMLGFMLSIASGVLWPSMPTSIGLLPIVVLFLILYLTNSTRWAMGFLIGCAVVILHANLFKERTSLLFQYDEKITLQGKVVSLYQTSNQGGQFTFLVERIDDNKLSFVLRPTIQVFESQFSDQTFTPQLGEYWQLHVSIKPIIGRLNDAGFDSEQYYVANSWSGKAVIDPSSPDNHRIQTSHSWRLWLHQKVTSQTDELPAFAYLLALGFGDRSHIQPKQWQQLKDTGLSHLMAISGLHIGLAMLIGWWVGIVARIVLSQCSLFNYRCYAYFPLILSGLLALFYAYLAGFSLPTERALIMGGAFLFMKAMRLYWAGWQVLLYSLCFILALDPFSILQVSFWLSFYAILIIYLSLWFIRPSSHSWVQKIRSILIVQVGIFIGLSPLSIIIFGGISWISPFVNIVVIPWVSVVTVPLLFISLFITAITGLWNDVDSAFIWQWVDVSLRPVLWVLERSSGVWVNMPIWCGYGVFLFSISLVLLRFRWHFSVMALWLGFLCVLIFPIKPEPKWRIDMLDVAQGLAILISQHGKWVLYDTGVNWPGGSMAQSVIIPTLQRKGIHQLDGFVISHTDSDHAGGRTVVEDQLNPKWKRSSENIAGYQPCVQGESWRWGQLQFEALWPPKRVDRAYNPHSCVIQITDGDFSLLLTGDIDAISEILIARQYPDLQAQVMSVPHHGSRTSSLFSFIEAVEPELALASVAKNNQWNLPAKDVVERYQQQGIRWLDTGNAGAISISVYEKQWLIEKKRGNQYEPWYRQIVRKGLE</sequence>
<keyword evidence="3 6" id="KW-0812">Transmembrane</keyword>
<dbReference type="GeneID" id="303188741"/>
<dbReference type="InterPro" id="IPR052159">
    <property type="entry name" value="Competence_DNA_uptake"/>
</dbReference>
<reference evidence="8 9" key="1">
    <citation type="journal article" date="2017" name="Elife">
        <title>Extensive horizontal gene transfer in cheese-associated bacteria.</title>
        <authorList>
            <person name="Bonham K.S."/>
            <person name="Wolfe B.E."/>
            <person name="Dutton R.J."/>
        </authorList>
    </citation>
    <scope>NUCLEOTIDE SEQUENCE [LARGE SCALE GENOMIC DNA]</scope>
    <source>
        <strain evidence="8 9">JB196</strain>
    </source>
</reference>
<dbReference type="Pfam" id="PF03772">
    <property type="entry name" value="Competence"/>
    <property type="match status" value="1"/>
</dbReference>
<dbReference type="InterPro" id="IPR025405">
    <property type="entry name" value="DUF4131"/>
</dbReference>
<feature type="domain" description="Metallo-beta-lactamase" evidence="7">
    <location>
        <begin position="526"/>
        <end position="707"/>
    </location>
</feature>
<dbReference type="Pfam" id="PF13567">
    <property type="entry name" value="DUF4131"/>
    <property type="match status" value="1"/>
</dbReference>
<dbReference type="InterPro" id="IPR035681">
    <property type="entry name" value="ComA-like_MBL"/>
</dbReference>
<evidence type="ECO:0000256" key="4">
    <source>
        <dbReference type="ARBA" id="ARBA00022989"/>
    </source>
</evidence>